<sequence>MANVELNACTEDFEELIRHIEDTGERLTVTDDGEPAGVLLPAAELAELEHFAQRAAQRGPRPWTPTTRESPLGPVQQGPYTRYAHPDGVRMTFTRDRAVVAELRSVEEIDWLQDKASSVRQGYMDPKQAAAFEVFLAWQRPIGDGIAWIADDWKEQHPFRILEFLKGPSPEEAALAYGADPQDITDGLRLHQVWGKDENEDTDDFFDVIAFGEADGWTWLGYHEFDFAFFRAFDPPPSEHITLTGTMAKGIYDFSYEKDGVYQNPFPAEYGEQPRRDMYEIPWYTPGEPPFHPEAPLSFLNPHLRRAEEQTDWTGSVPLFFAALERAFALDLPREALTTGNVRCARLRNG</sequence>
<evidence type="ECO:0000313" key="2">
    <source>
        <dbReference type="EMBL" id="TGG81586.1"/>
    </source>
</evidence>
<accession>A0A8H1LB93</accession>
<dbReference type="NCBIfam" id="TIGR01552">
    <property type="entry name" value="phd_fam"/>
    <property type="match status" value="1"/>
</dbReference>
<dbReference type="AlphaFoldDB" id="A0A8H1LB93"/>
<dbReference type="Proteomes" id="UP000298111">
    <property type="component" value="Unassembled WGS sequence"/>
</dbReference>
<dbReference type="RefSeq" id="WP_031174736.1">
    <property type="nucleotide sequence ID" value="NZ_BBQG01000007.1"/>
</dbReference>
<reference evidence="2 3" key="1">
    <citation type="submission" date="2018-10" db="EMBL/GenBank/DDBJ databases">
        <title>Isolation of pseudouridimycin from Streptomyces albus DSM 40763.</title>
        <authorList>
            <person name="Rosenqvist P."/>
            <person name="Metsae-Ketelae M."/>
            <person name="Virta P."/>
        </authorList>
    </citation>
    <scope>NUCLEOTIDE SEQUENCE [LARGE SCALE GENOMIC DNA]</scope>
    <source>
        <strain evidence="2 3">DSM 40763</strain>
    </source>
</reference>
<protein>
    <submittedName>
        <fullName evidence="2">Type II toxin-antitoxin system Phd/YefM family antitoxin</fullName>
    </submittedName>
</protein>
<dbReference type="EMBL" id="RCIY01000065">
    <property type="protein sequence ID" value="TGG81586.1"/>
    <property type="molecule type" value="Genomic_DNA"/>
</dbReference>
<gene>
    <name evidence="2" type="ORF">D8771_19485</name>
</gene>
<name>A0A8H1LB93_9ACTN</name>
<dbReference type="GeneID" id="75182451"/>
<feature type="region of interest" description="Disordered" evidence="1">
    <location>
        <begin position="54"/>
        <end position="82"/>
    </location>
</feature>
<evidence type="ECO:0000256" key="1">
    <source>
        <dbReference type="SAM" id="MobiDB-lite"/>
    </source>
</evidence>
<proteinExistence type="predicted"/>
<comment type="caution">
    <text evidence="2">The sequence shown here is derived from an EMBL/GenBank/DDBJ whole genome shotgun (WGS) entry which is preliminary data.</text>
</comment>
<organism evidence="2 3">
    <name type="scientific">Streptomyces albus</name>
    <dbReference type="NCBI Taxonomy" id="1888"/>
    <lineage>
        <taxon>Bacteria</taxon>
        <taxon>Bacillati</taxon>
        <taxon>Actinomycetota</taxon>
        <taxon>Actinomycetes</taxon>
        <taxon>Kitasatosporales</taxon>
        <taxon>Streptomycetaceae</taxon>
        <taxon>Streptomyces</taxon>
    </lineage>
</organism>
<evidence type="ECO:0000313" key="3">
    <source>
        <dbReference type="Proteomes" id="UP000298111"/>
    </source>
</evidence>